<dbReference type="EMBL" id="CP038267">
    <property type="protein sequence ID" value="QBR93469.1"/>
    <property type="molecule type" value="Genomic_DNA"/>
</dbReference>
<keyword evidence="1" id="KW-0812">Transmembrane</keyword>
<dbReference type="InterPro" id="IPR012495">
    <property type="entry name" value="TadE-like_dom"/>
</dbReference>
<accession>A0A4P7GNE7</accession>
<sequence>MDGMRRRCRRDQGGAAAVEFALVLPLLLMLVFGIIDFGYLVNRSSMVNNAARDAAREGSLHATSAEILAVADDALSGVPGTSTEVTCTKPDGTACGVSYDADAAAGGTVIVTVTYVHEMITPISMVFGDSVDVSRTARMRIE</sequence>
<organism evidence="3 4">
    <name type="scientific">Nocardioides euryhalodurans</name>
    <dbReference type="NCBI Taxonomy" id="2518370"/>
    <lineage>
        <taxon>Bacteria</taxon>
        <taxon>Bacillati</taxon>
        <taxon>Actinomycetota</taxon>
        <taxon>Actinomycetes</taxon>
        <taxon>Propionibacteriales</taxon>
        <taxon>Nocardioidaceae</taxon>
        <taxon>Nocardioides</taxon>
    </lineage>
</organism>
<protein>
    <submittedName>
        <fullName evidence="3">Pilus assembly protein</fullName>
    </submittedName>
</protein>
<dbReference type="OrthoDB" id="5190946at2"/>
<dbReference type="KEGG" id="noy:EXE57_15220"/>
<evidence type="ECO:0000313" key="4">
    <source>
        <dbReference type="Proteomes" id="UP000294894"/>
    </source>
</evidence>
<evidence type="ECO:0000259" key="2">
    <source>
        <dbReference type="Pfam" id="PF07811"/>
    </source>
</evidence>
<gene>
    <name evidence="3" type="ORF">EXE57_15220</name>
</gene>
<keyword evidence="1" id="KW-1133">Transmembrane helix</keyword>
<keyword evidence="1" id="KW-0472">Membrane</keyword>
<proteinExistence type="predicted"/>
<reference evidence="3 4" key="1">
    <citation type="submission" date="2019-03" db="EMBL/GenBank/DDBJ databases">
        <title>Three New Species of Nocardioides, Nocardioides euryhalodurans sp. nov., Nocardioides seonyuensis sp. nov. and Nocardioides eburneoflavus sp. nov., Iolated from Soil.</title>
        <authorList>
            <person name="Roh S.G."/>
            <person name="Lee C."/>
            <person name="Kim M.-K."/>
            <person name="Kim S.B."/>
        </authorList>
    </citation>
    <scope>NUCLEOTIDE SEQUENCE [LARGE SCALE GENOMIC DNA]</scope>
    <source>
        <strain evidence="3 4">MMS17-SY117</strain>
    </source>
</reference>
<feature type="domain" description="TadE-like" evidence="2">
    <location>
        <begin position="14"/>
        <end position="56"/>
    </location>
</feature>
<dbReference type="Proteomes" id="UP000294894">
    <property type="component" value="Chromosome"/>
</dbReference>
<keyword evidence="4" id="KW-1185">Reference proteome</keyword>
<evidence type="ECO:0000256" key="1">
    <source>
        <dbReference type="SAM" id="Phobius"/>
    </source>
</evidence>
<dbReference type="AlphaFoldDB" id="A0A4P7GNE7"/>
<evidence type="ECO:0000313" key="3">
    <source>
        <dbReference type="EMBL" id="QBR93469.1"/>
    </source>
</evidence>
<name>A0A4P7GNE7_9ACTN</name>
<dbReference type="Pfam" id="PF07811">
    <property type="entry name" value="TadE"/>
    <property type="match status" value="1"/>
</dbReference>
<feature type="transmembrane region" description="Helical" evidence="1">
    <location>
        <begin position="20"/>
        <end position="41"/>
    </location>
</feature>